<gene>
    <name evidence="1" type="ORF">ACFOGJ_00795</name>
</gene>
<comment type="caution">
    <text evidence="1">The sequence shown here is derived from an EMBL/GenBank/DDBJ whole genome shotgun (WGS) entry which is preliminary data.</text>
</comment>
<dbReference type="Pfam" id="PF09351">
    <property type="entry name" value="DUF1993"/>
    <property type="match status" value="1"/>
</dbReference>
<accession>A0ABV7KTY3</accession>
<dbReference type="SUPFAM" id="SSF109854">
    <property type="entry name" value="DinB/YfiT-like putative metalloenzymes"/>
    <property type="match status" value="1"/>
</dbReference>
<dbReference type="Gene3D" id="1.20.120.450">
    <property type="entry name" value="dinb family like domain"/>
    <property type="match status" value="1"/>
</dbReference>
<dbReference type="Proteomes" id="UP001595528">
    <property type="component" value="Unassembled WGS sequence"/>
</dbReference>
<proteinExistence type="predicted"/>
<evidence type="ECO:0000313" key="1">
    <source>
        <dbReference type="EMBL" id="MFC3225747.1"/>
    </source>
</evidence>
<reference evidence="2" key="1">
    <citation type="journal article" date="2019" name="Int. J. Syst. Evol. Microbiol.">
        <title>The Global Catalogue of Microorganisms (GCM) 10K type strain sequencing project: providing services to taxonomists for standard genome sequencing and annotation.</title>
        <authorList>
            <consortium name="The Broad Institute Genomics Platform"/>
            <consortium name="The Broad Institute Genome Sequencing Center for Infectious Disease"/>
            <person name="Wu L."/>
            <person name="Ma J."/>
        </authorList>
    </citation>
    <scope>NUCLEOTIDE SEQUENCE [LARGE SCALE GENOMIC DNA]</scope>
    <source>
        <strain evidence="2">KCTC 42964</strain>
    </source>
</reference>
<protein>
    <submittedName>
        <fullName evidence="1">DUF1993 family protein</fullName>
    </submittedName>
</protein>
<dbReference type="RefSeq" id="WP_379897480.1">
    <property type="nucleotide sequence ID" value="NZ_JBHRTR010000004.1"/>
</dbReference>
<name>A0ABV7KTY3_9PROT</name>
<dbReference type="InterPro" id="IPR034660">
    <property type="entry name" value="DinB/YfiT-like"/>
</dbReference>
<sequence length="173" mass="18887">MALSLYDISIPSYLQGLGAVAGFLEKGRAHCTEQGEDSEALVATAIHDDMLPLRFQLGSVRQHSLGTIEGIRSGRFAPWPMSAMPDSFAGLQEMIAEAAAALEAVDRAEIDALEGGRLVFEVQGRELPFSAENFVLSFSLPNFYFHAATAYDILRMKGVPLGKRDFMGRMRMG</sequence>
<organism evidence="1 2">
    <name type="scientific">Marinibaculum pumilum</name>
    <dbReference type="NCBI Taxonomy" id="1766165"/>
    <lineage>
        <taxon>Bacteria</taxon>
        <taxon>Pseudomonadati</taxon>
        <taxon>Pseudomonadota</taxon>
        <taxon>Alphaproteobacteria</taxon>
        <taxon>Rhodospirillales</taxon>
        <taxon>Rhodospirillaceae</taxon>
        <taxon>Marinibaculum</taxon>
    </lineage>
</organism>
<dbReference type="EMBL" id="JBHRTR010000004">
    <property type="protein sequence ID" value="MFC3225747.1"/>
    <property type="molecule type" value="Genomic_DNA"/>
</dbReference>
<evidence type="ECO:0000313" key="2">
    <source>
        <dbReference type="Proteomes" id="UP001595528"/>
    </source>
</evidence>
<dbReference type="PANTHER" id="PTHR36922">
    <property type="entry name" value="BLL2446 PROTEIN"/>
    <property type="match status" value="1"/>
</dbReference>
<dbReference type="InterPro" id="IPR018531">
    <property type="entry name" value="DUF1993"/>
</dbReference>
<keyword evidence="2" id="KW-1185">Reference proteome</keyword>
<dbReference type="PANTHER" id="PTHR36922:SF1">
    <property type="entry name" value="DUF1993 DOMAIN-CONTAINING PROTEIN"/>
    <property type="match status" value="1"/>
</dbReference>